<accession>A0AC34RMY1</accession>
<dbReference type="Proteomes" id="UP000887576">
    <property type="component" value="Unplaced"/>
</dbReference>
<proteinExistence type="predicted"/>
<dbReference type="WBParaSite" id="JU765_v2.g8568.t1">
    <property type="protein sequence ID" value="JU765_v2.g8568.t1"/>
    <property type="gene ID" value="JU765_v2.g8568"/>
</dbReference>
<name>A0AC34RMY1_9BILA</name>
<organism evidence="1 2">
    <name type="scientific">Panagrolaimus sp. JU765</name>
    <dbReference type="NCBI Taxonomy" id="591449"/>
    <lineage>
        <taxon>Eukaryota</taxon>
        <taxon>Metazoa</taxon>
        <taxon>Ecdysozoa</taxon>
        <taxon>Nematoda</taxon>
        <taxon>Chromadorea</taxon>
        <taxon>Rhabditida</taxon>
        <taxon>Tylenchina</taxon>
        <taxon>Panagrolaimomorpha</taxon>
        <taxon>Panagrolaimoidea</taxon>
        <taxon>Panagrolaimidae</taxon>
        <taxon>Panagrolaimus</taxon>
    </lineage>
</organism>
<protein>
    <submittedName>
        <fullName evidence="2">Uncharacterized protein</fullName>
    </submittedName>
</protein>
<evidence type="ECO:0000313" key="1">
    <source>
        <dbReference type="Proteomes" id="UP000887576"/>
    </source>
</evidence>
<reference evidence="2" key="1">
    <citation type="submission" date="2022-11" db="UniProtKB">
        <authorList>
            <consortium name="WormBaseParasite"/>
        </authorList>
    </citation>
    <scope>IDENTIFICATION</scope>
</reference>
<evidence type="ECO:0000313" key="2">
    <source>
        <dbReference type="WBParaSite" id="JU765_v2.g8568.t1"/>
    </source>
</evidence>
<sequence length="223" mass="26230">MSMNEILKFIEEYQNGDHKEYERLLYYALKKISVNSGISENFLNDTRFDRLSYLIFEAYWHKKFLETEILPLKFPSNQLVKMMNGSKIDEKTKKQIIVMNKSDFYNLNWEAVLLFKMDILLSNDVLQSFVKTQDSNERVLIGFGFHQNRTKPNKTEGSEIFVSPCPLECTIDDRQWICINCGEFFRADGLQMICSCGRTHVANLKFECFDSNHPKEFFDDGTF</sequence>